<feature type="compositionally biased region" description="Polar residues" evidence="1">
    <location>
        <begin position="724"/>
        <end position="735"/>
    </location>
</feature>
<evidence type="ECO:0000256" key="1">
    <source>
        <dbReference type="SAM" id="MobiDB-lite"/>
    </source>
</evidence>
<feature type="region of interest" description="Disordered" evidence="1">
    <location>
        <begin position="287"/>
        <end position="313"/>
    </location>
</feature>
<feature type="compositionally biased region" description="Polar residues" evidence="1">
    <location>
        <begin position="510"/>
        <end position="528"/>
    </location>
</feature>
<feature type="compositionally biased region" description="Low complexity" evidence="1">
    <location>
        <begin position="682"/>
        <end position="693"/>
    </location>
</feature>
<evidence type="ECO:0000313" key="2">
    <source>
        <dbReference type="EMBL" id="KAK3954158.1"/>
    </source>
</evidence>
<dbReference type="Proteomes" id="UP001303222">
    <property type="component" value="Unassembled WGS sequence"/>
</dbReference>
<evidence type="ECO:0000313" key="3">
    <source>
        <dbReference type="Proteomes" id="UP001303222"/>
    </source>
</evidence>
<sequence>MLGKKRGWEIDQVPLCKACLVEVEVEGKERLGGDEDGEKKDLEKVMVMKGLERIDRVDGGLTRRRWEMREGEKEREKEKTGGGGKDGLLSLRRGAVDDRSLASDQMASSSDSVKPETIYVNISDPVGREAFRPSPMKSIPEWMQSGAREHLERRTGSALAVNSSHDKPREQTTDHTSTISTPRSVSEGLSDTSSTATVIQTPPQPTASHAASTRRRSSAISPRATSPAPSIDAISRPSSMLGRRTPNLRTGTSFVSEQSLIVPSMSSNHTKETAKVSAKDLTRDSWLSTDSNVSSRPPTVTQPESSSRPSSVRSVATIFERGIASKDQRHTLVNQPLPLLRVLQQPYRPLTPIRSDTSLSSSSPHLQQSNLATGAQRAQTHELGAANLPKPIQILRRGQAGQSSMNRATVPIPVVSTSSEYLDRYQPVKASTSNSSSFLSSFSSSSPAAQGMEARSAVHARSSIRAGGHGLGPGVSTITRGWEGQLQLSNNTSPSTTGETERDLKERFQGYSSSQPPASLSVLQSSYSGAEGQRTSIRRSVSHSIRREGAHDEGVGTSLSSQPEPYLNAHGQMTIRRSISHSVRREGAHDQGRGQSHHFISPQSPTLPSRALPFRTEPNNPPNGPNNPSGLTAPMPRNFTVHGRFVKRPSIKGGPTLGSVVTSVSTTEGHTPSTPSLSTWAGPPSSSESSPGTQGTGSETGTGEEKGGGVGSSFRPAWTRTRKASTGNNTMSGTSAPVMMSMGATTAGGGGGGGGGPVKTLSKRRSVHVELKRLFGRQ</sequence>
<feature type="compositionally biased region" description="Polar residues" evidence="1">
    <location>
        <begin position="174"/>
        <end position="201"/>
    </location>
</feature>
<feature type="compositionally biased region" description="Polar residues" evidence="1">
    <location>
        <begin position="102"/>
        <end position="112"/>
    </location>
</feature>
<comment type="caution">
    <text evidence="2">The sequence shown here is derived from an EMBL/GenBank/DDBJ whole genome shotgun (WGS) entry which is preliminary data.</text>
</comment>
<feature type="region of interest" description="Disordered" evidence="1">
    <location>
        <begin position="351"/>
        <end position="378"/>
    </location>
</feature>
<feature type="region of interest" description="Disordered" evidence="1">
    <location>
        <begin position="453"/>
        <end position="478"/>
    </location>
</feature>
<dbReference type="AlphaFoldDB" id="A0AAN6P1U7"/>
<reference evidence="2" key="2">
    <citation type="submission" date="2023-06" db="EMBL/GenBank/DDBJ databases">
        <authorList>
            <consortium name="Lawrence Berkeley National Laboratory"/>
            <person name="Mondo S.J."/>
            <person name="Hensen N."/>
            <person name="Bonometti L."/>
            <person name="Westerberg I."/>
            <person name="Brannstrom I.O."/>
            <person name="Guillou S."/>
            <person name="Cros-Aarteil S."/>
            <person name="Calhoun S."/>
            <person name="Haridas S."/>
            <person name="Kuo A."/>
            <person name="Pangilinan J."/>
            <person name="Riley R."/>
            <person name="Labutti K."/>
            <person name="Andreopoulos B."/>
            <person name="Lipzen A."/>
            <person name="Chen C."/>
            <person name="Yanf M."/>
            <person name="Daum C."/>
            <person name="Ng V."/>
            <person name="Clum A."/>
            <person name="Steindorff A."/>
            <person name="Ohm R."/>
            <person name="Martin F."/>
            <person name="Silar P."/>
            <person name="Natvig D."/>
            <person name="Lalanne C."/>
            <person name="Gautier V."/>
            <person name="Ament-Velasquez S.L."/>
            <person name="Kruys A."/>
            <person name="Hutchinson M.I."/>
            <person name="Powell A.J."/>
            <person name="Barry K."/>
            <person name="Miller A.N."/>
            <person name="Grigoriev I.V."/>
            <person name="Debuchy R."/>
            <person name="Gladieux P."/>
            <person name="Thoren M.H."/>
            <person name="Johannesson H."/>
        </authorList>
    </citation>
    <scope>NUCLEOTIDE SEQUENCE</scope>
    <source>
        <strain evidence="2">CBS 626.80</strain>
    </source>
</reference>
<feature type="region of interest" description="Disordered" evidence="1">
    <location>
        <begin position="144"/>
        <end position="250"/>
    </location>
</feature>
<feature type="compositionally biased region" description="Polar residues" evidence="1">
    <location>
        <begin position="668"/>
        <end position="679"/>
    </location>
</feature>
<accession>A0AAN6P1U7</accession>
<proteinExistence type="predicted"/>
<feature type="compositionally biased region" description="Low complexity" evidence="1">
    <location>
        <begin position="351"/>
        <end position="369"/>
    </location>
</feature>
<gene>
    <name evidence="2" type="ORF">QBC32DRAFT_385445</name>
</gene>
<name>A0AAN6P1U7_9PEZI</name>
<feature type="compositionally biased region" description="Basic and acidic residues" evidence="1">
    <location>
        <begin position="164"/>
        <end position="173"/>
    </location>
</feature>
<feature type="region of interest" description="Disordered" evidence="1">
    <location>
        <begin position="65"/>
        <end position="117"/>
    </location>
</feature>
<organism evidence="2 3">
    <name type="scientific">Pseudoneurospora amorphoporcata</name>
    <dbReference type="NCBI Taxonomy" id="241081"/>
    <lineage>
        <taxon>Eukaryota</taxon>
        <taxon>Fungi</taxon>
        <taxon>Dikarya</taxon>
        <taxon>Ascomycota</taxon>
        <taxon>Pezizomycotina</taxon>
        <taxon>Sordariomycetes</taxon>
        <taxon>Sordariomycetidae</taxon>
        <taxon>Sordariales</taxon>
        <taxon>Sordariaceae</taxon>
        <taxon>Pseudoneurospora</taxon>
    </lineage>
</organism>
<feature type="region of interest" description="Disordered" evidence="1">
    <location>
        <begin position="581"/>
        <end position="778"/>
    </location>
</feature>
<dbReference type="EMBL" id="MU859094">
    <property type="protein sequence ID" value="KAK3954158.1"/>
    <property type="molecule type" value="Genomic_DNA"/>
</dbReference>
<keyword evidence="3" id="KW-1185">Reference proteome</keyword>
<feature type="compositionally biased region" description="Gly residues" evidence="1">
    <location>
        <begin position="746"/>
        <end position="757"/>
    </location>
</feature>
<feature type="compositionally biased region" description="Basic and acidic residues" evidence="1">
    <location>
        <begin position="65"/>
        <end position="80"/>
    </location>
</feature>
<feature type="compositionally biased region" description="Low complexity" evidence="1">
    <location>
        <begin position="218"/>
        <end position="230"/>
    </location>
</feature>
<feature type="compositionally biased region" description="Basic and acidic residues" evidence="1">
    <location>
        <begin position="767"/>
        <end position="778"/>
    </location>
</feature>
<feature type="compositionally biased region" description="Polar residues" evidence="1">
    <location>
        <begin position="287"/>
        <end position="304"/>
    </location>
</feature>
<reference evidence="2" key="1">
    <citation type="journal article" date="2023" name="Mol. Phylogenet. Evol.">
        <title>Genome-scale phylogeny and comparative genomics of the fungal order Sordariales.</title>
        <authorList>
            <person name="Hensen N."/>
            <person name="Bonometti L."/>
            <person name="Westerberg I."/>
            <person name="Brannstrom I.O."/>
            <person name="Guillou S."/>
            <person name="Cros-Aarteil S."/>
            <person name="Calhoun S."/>
            <person name="Haridas S."/>
            <person name="Kuo A."/>
            <person name="Mondo S."/>
            <person name="Pangilinan J."/>
            <person name="Riley R."/>
            <person name="LaButti K."/>
            <person name="Andreopoulos B."/>
            <person name="Lipzen A."/>
            <person name="Chen C."/>
            <person name="Yan M."/>
            <person name="Daum C."/>
            <person name="Ng V."/>
            <person name="Clum A."/>
            <person name="Steindorff A."/>
            <person name="Ohm R.A."/>
            <person name="Martin F."/>
            <person name="Silar P."/>
            <person name="Natvig D.O."/>
            <person name="Lalanne C."/>
            <person name="Gautier V."/>
            <person name="Ament-Velasquez S.L."/>
            <person name="Kruys A."/>
            <person name="Hutchinson M.I."/>
            <person name="Powell A.J."/>
            <person name="Barry K."/>
            <person name="Miller A.N."/>
            <person name="Grigoriev I.V."/>
            <person name="Debuchy R."/>
            <person name="Gladieux P."/>
            <person name="Hiltunen Thoren M."/>
            <person name="Johannesson H."/>
        </authorList>
    </citation>
    <scope>NUCLEOTIDE SEQUENCE</scope>
    <source>
        <strain evidence="2">CBS 626.80</strain>
    </source>
</reference>
<feature type="compositionally biased region" description="Basic and acidic residues" evidence="1">
    <location>
        <begin position="545"/>
        <end position="554"/>
    </location>
</feature>
<feature type="region of interest" description="Disordered" evidence="1">
    <location>
        <begin position="508"/>
        <end position="566"/>
    </location>
</feature>
<feature type="compositionally biased region" description="Basic and acidic residues" evidence="1">
    <location>
        <begin position="583"/>
        <end position="592"/>
    </location>
</feature>
<protein>
    <submittedName>
        <fullName evidence="2">Uncharacterized protein</fullName>
    </submittedName>
</protein>